<feature type="compositionally biased region" description="Basic and acidic residues" evidence="1">
    <location>
        <begin position="57"/>
        <end position="68"/>
    </location>
</feature>
<feature type="compositionally biased region" description="Basic and acidic residues" evidence="1">
    <location>
        <begin position="27"/>
        <end position="50"/>
    </location>
</feature>
<protein>
    <submittedName>
        <fullName evidence="2">Uncharacterized protein</fullName>
    </submittedName>
</protein>
<dbReference type="Proteomes" id="UP000054144">
    <property type="component" value="Unassembled WGS sequence"/>
</dbReference>
<feature type="compositionally biased region" description="Basic and acidic residues" evidence="1">
    <location>
        <begin position="117"/>
        <end position="143"/>
    </location>
</feature>
<feature type="compositionally biased region" description="Basic and acidic residues" evidence="1">
    <location>
        <begin position="78"/>
        <end position="88"/>
    </location>
</feature>
<proteinExistence type="predicted"/>
<organism evidence="2 3">
    <name type="scientific">Fistulina hepatica ATCC 64428</name>
    <dbReference type="NCBI Taxonomy" id="1128425"/>
    <lineage>
        <taxon>Eukaryota</taxon>
        <taxon>Fungi</taxon>
        <taxon>Dikarya</taxon>
        <taxon>Basidiomycota</taxon>
        <taxon>Agaricomycotina</taxon>
        <taxon>Agaricomycetes</taxon>
        <taxon>Agaricomycetidae</taxon>
        <taxon>Agaricales</taxon>
        <taxon>Fistulinaceae</taxon>
        <taxon>Fistulina</taxon>
    </lineage>
</organism>
<sequence length="157" mass="18135">MQHTTPHAEDGMGKSVTVGVRGSWPRGNEKGGEEEVRTKSGGKGGEKEDGTAVVLSDEERRERDKRQVEMSQDTTFADGRRPMNERERERRRRIGVQCQRTGRSDNSGKSQTYRPNHNCEMKCESAEHFSEKGIQIERKEDRKKDKKYAPQQERKRE</sequence>
<evidence type="ECO:0000256" key="1">
    <source>
        <dbReference type="SAM" id="MobiDB-lite"/>
    </source>
</evidence>
<evidence type="ECO:0000313" key="2">
    <source>
        <dbReference type="EMBL" id="KIY52595.1"/>
    </source>
</evidence>
<gene>
    <name evidence="2" type="ORF">FISHEDRAFT_55825</name>
</gene>
<feature type="compositionally biased region" description="Polar residues" evidence="1">
    <location>
        <begin position="98"/>
        <end position="115"/>
    </location>
</feature>
<dbReference type="AlphaFoldDB" id="A0A0D7AL38"/>
<name>A0A0D7AL38_9AGAR</name>
<dbReference type="EMBL" id="KN881637">
    <property type="protein sequence ID" value="KIY52595.1"/>
    <property type="molecule type" value="Genomic_DNA"/>
</dbReference>
<accession>A0A0D7AL38</accession>
<feature type="region of interest" description="Disordered" evidence="1">
    <location>
        <begin position="1"/>
        <end position="157"/>
    </location>
</feature>
<keyword evidence="3" id="KW-1185">Reference proteome</keyword>
<feature type="compositionally biased region" description="Basic and acidic residues" evidence="1">
    <location>
        <begin position="1"/>
        <end position="12"/>
    </location>
</feature>
<reference evidence="2 3" key="1">
    <citation type="journal article" date="2015" name="Fungal Genet. Biol.">
        <title>Evolution of novel wood decay mechanisms in Agaricales revealed by the genome sequences of Fistulina hepatica and Cylindrobasidium torrendii.</title>
        <authorList>
            <person name="Floudas D."/>
            <person name="Held B.W."/>
            <person name="Riley R."/>
            <person name="Nagy L.G."/>
            <person name="Koehler G."/>
            <person name="Ransdell A.S."/>
            <person name="Younus H."/>
            <person name="Chow J."/>
            <person name="Chiniquy J."/>
            <person name="Lipzen A."/>
            <person name="Tritt A."/>
            <person name="Sun H."/>
            <person name="Haridas S."/>
            <person name="LaButti K."/>
            <person name="Ohm R.A."/>
            <person name="Kues U."/>
            <person name="Blanchette R.A."/>
            <person name="Grigoriev I.V."/>
            <person name="Minto R.E."/>
            <person name="Hibbett D.S."/>
        </authorList>
    </citation>
    <scope>NUCLEOTIDE SEQUENCE [LARGE SCALE GENOMIC DNA]</scope>
    <source>
        <strain evidence="2 3">ATCC 64428</strain>
    </source>
</reference>
<evidence type="ECO:0000313" key="3">
    <source>
        <dbReference type="Proteomes" id="UP000054144"/>
    </source>
</evidence>